<dbReference type="Proteomes" id="UP001201980">
    <property type="component" value="Unassembled WGS sequence"/>
</dbReference>
<proteinExistence type="predicted"/>
<organism evidence="1 2">
    <name type="scientific">Zalerion maritima</name>
    <dbReference type="NCBI Taxonomy" id="339359"/>
    <lineage>
        <taxon>Eukaryota</taxon>
        <taxon>Fungi</taxon>
        <taxon>Dikarya</taxon>
        <taxon>Ascomycota</taxon>
        <taxon>Pezizomycotina</taxon>
        <taxon>Sordariomycetes</taxon>
        <taxon>Lulworthiomycetidae</taxon>
        <taxon>Lulworthiales</taxon>
        <taxon>Lulworthiaceae</taxon>
        <taxon>Zalerion</taxon>
    </lineage>
</organism>
<evidence type="ECO:0000313" key="1">
    <source>
        <dbReference type="EMBL" id="KAJ2904552.1"/>
    </source>
</evidence>
<comment type="caution">
    <text evidence="1">The sequence shown here is derived from an EMBL/GenBank/DDBJ whole genome shotgun (WGS) entry which is preliminary data.</text>
</comment>
<gene>
    <name evidence="1" type="ORF">MKZ38_007751</name>
</gene>
<dbReference type="EMBL" id="JAKWBI020000050">
    <property type="protein sequence ID" value="KAJ2904552.1"/>
    <property type="molecule type" value="Genomic_DNA"/>
</dbReference>
<name>A0AAD5WVE0_9PEZI</name>
<sequence>MPRKCKPMAYALRIEQQRIHQVLVHIGADVERFAAAKQEGDYNTGNPSAFLKLEMWFKETLNGPSFVLLSNKVEARNSLVRTASRRNGAKSRTCNEFRILALKLDDELEIRLREMATPSGLPGEKEMDSIKQCLAICTRASEQATQHRTVSVEDVSSADDGQQVIVATLGDLISVKHVKAGG</sequence>
<reference evidence="1" key="1">
    <citation type="submission" date="2022-07" db="EMBL/GenBank/DDBJ databases">
        <title>Draft genome sequence of Zalerion maritima ATCC 34329, a (micro)plastics degrading marine fungus.</title>
        <authorList>
            <person name="Paco A."/>
            <person name="Goncalves M.F.M."/>
            <person name="Rocha-Santos T.A.P."/>
            <person name="Alves A."/>
        </authorList>
    </citation>
    <scope>NUCLEOTIDE SEQUENCE</scope>
    <source>
        <strain evidence="1">ATCC 34329</strain>
    </source>
</reference>
<protein>
    <submittedName>
        <fullName evidence="1">Uncharacterized protein</fullName>
    </submittedName>
</protein>
<dbReference type="AlphaFoldDB" id="A0AAD5WVE0"/>
<accession>A0AAD5WVE0</accession>
<keyword evidence="2" id="KW-1185">Reference proteome</keyword>
<evidence type="ECO:0000313" key="2">
    <source>
        <dbReference type="Proteomes" id="UP001201980"/>
    </source>
</evidence>